<comment type="caution">
    <text evidence="1">The sequence shown here is derived from an EMBL/GenBank/DDBJ whole genome shotgun (WGS) entry which is preliminary data.</text>
</comment>
<sequence length="90" mass="10855">MESEAYCAERWRVVEEAIVLYRWKVKHTLQRSVGWWRRPLSSCRWKVKHTVQKGVGWGEEAIVFCRWKVTYIVRRGVGWWRRSMSSVGGR</sequence>
<gene>
    <name evidence="1" type="ORF">SPARVUS_LOCUS16237853</name>
</gene>
<proteinExistence type="predicted"/>
<reference evidence="1" key="1">
    <citation type="submission" date="2023-05" db="EMBL/GenBank/DDBJ databases">
        <authorList>
            <person name="Stuckert A."/>
        </authorList>
    </citation>
    <scope>NUCLEOTIDE SEQUENCE</scope>
</reference>
<organism evidence="1 2">
    <name type="scientific">Staurois parvus</name>
    <dbReference type="NCBI Taxonomy" id="386267"/>
    <lineage>
        <taxon>Eukaryota</taxon>
        <taxon>Metazoa</taxon>
        <taxon>Chordata</taxon>
        <taxon>Craniata</taxon>
        <taxon>Vertebrata</taxon>
        <taxon>Euteleostomi</taxon>
        <taxon>Amphibia</taxon>
        <taxon>Batrachia</taxon>
        <taxon>Anura</taxon>
        <taxon>Neobatrachia</taxon>
        <taxon>Ranoidea</taxon>
        <taxon>Ranidae</taxon>
        <taxon>Staurois</taxon>
    </lineage>
</organism>
<dbReference type="Proteomes" id="UP001162483">
    <property type="component" value="Unassembled WGS sequence"/>
</dbReference>
<evidence type="ECO:0000313" key="1">
    <source>
        <dbReference type="EMBL" id="CAI9622129.1"/>
    </source>
</evidence>
<protein>
    <submittedName>
        <fullName evidence="1">Uncharacterized protein</fullName>
    </submittedName>
</protein>
<dbReference type="EMBL" id="CATNWA010021291">
    <property type="protein sequence ID" value="CAI9622129.1"/>
    <property type="molecule type" value="Genomic_DNA"/>
</dbReference>
<accession>A0ABN9HLZ5</accession>
<keyword evidence="2" id="KW-1185">Reference proteome</keyword>
<evidence type="ECO:0000313" key="2">
    <source>
        <dbReference type="Proteomes" id="UP001162483"/>
    </source>
</evidence>
<name>A0ABN9HLZ5_9NEOB</name>